<dbReference type="InterPro" id="IPR015424">
    <property type="entry name" value="PyrdxlP-dep_Trfase"/>
</dbReference>
<name>A0A0R3BXM3_9BRAD</name>
<protein>
    <recommendedName>
        <fullName evidence="1">Aminotransferase class I/classII large domain-containing protein</fullName>
    </recommendedName>
</protein>
<dbReference type="Proteomes" id="UP000051380">
    <property type="component" value="Unassembled WGS sequence"/>
</dbReference>
<organism evidence="2 3">
    <name type="scientific">Bradyrhizobium yuanmingense</name>
    <dbReference type="NCBI Taxonomy" id="108015"/>
    <lineage>
        <taxon>Bacteria</taxon>
        <taxon>Pseudomonadati</taxon>
        <taxon>Pseudomonadota</taxon>
        <taxon>Alphaproteobacteria</taxon>
        <taxon>Hyphomicrobiales</taxon>
        <taxon>Nitrobacteraceae</taxon>
        <taxon>Bradyrhizobium</taxon>
    </lineage>
</organism>
<dbReference type="EMBL" id="LJYF01000036">
    <property type="protein sequence ID" value="KRP89986.1"/>
    <property type="molecule type" value="Genomic_DNA"/>
</dbReference>
<proteinExistence type="predicted"/>
<dbReference type="RefSeq" id="WP_057029819.1">
    <property type="nucleotide sequence ID" value="NZ_JARFMJ010000025.1"/>
</dbReference>
<accession>A0A0R3BXM3</accession>
<gene>
    <name evidence="2" type="ORF">AOQ72_00010</name>
</gene>
<feature type="domain" description="Aminotransferase class I/classII large" evidence="1">
    <location>
        <begin position="88"/>
        <end position="301"/>
    </location>
</feature>
<dbReference type="InterPro" id="IPR015421">
    <property type="entry name" value="PyrdxlP-dep_Trfase_major"/>
</dbReference>
<dbReference type="GO" id="GO:0030170">
    <property type="term" value="F:pyridoxal phosphate binding"/>
    <property type="evidence" value="ECO:0007669"/>
    <property type="project" value="InterPro"/>
</dbReference>
<dbReference type="Pfam" id="PF00155">
    <property type="entry name" value="Aminotran_1_2"/>
    <property type="match status" value="1"/>
</dbReference>
<reference evidence="2 3" key="1">
    <citation type="submission" date="2015-09" db="EMBL/GenBank/DDBJ databases">
        <title>Draft Genome Sequence of the Strain BR 3267 (Bradyrhizobium yuanmingense) recommended as inoculant for cowpea in Brazil.</title>
        <authorList>
            <person name="Simoes-Araujo J.L."/>
            <person name="Zilli J.E."/>
        </authorList>
    </citation>
    <scope>NUCLEOTIDE SEQUENCE [LARGE SCALE GENOMIC DNA]</scope>
    <source>
        <strain evidence="2 3">BR3267</strain>
    </source>
</reference>
<dbReference type="Gene3D" id="3.40.640.10">
    <property type="entry name" value="Type I PLP-dependent aspartate aminotransferase-like (Major domain)"/>
    <property type="match status" value="1"/>
</dbReference>
<evidence type="ECO:0000313" key="2">
    <source>
        <dbReference type="EMBL" id="KRP89986.1"/>
    </source>
</evidence>
<dbReference type="AlphaFoldDB" id="A0A0R3BXM3"/>
<dbReference type="SUPFAM" id="SSF53383">
    <property type="entry name" value="PLP-dependent transferases"/>
    <property type="match status" value="1"/>
</dbReference>
<evidence type="ECO:0000259" key="1">
    <source>
        <dbReference type="Pfam" id="PF00155"/>
    </source>
</evidence>
<dbReference type="InterPro" id="IPR004839">
    <property type="entry name" value="Aminotransferase_I/II_large"/>
</dbReference>
<comment type="caution">
    <text evidence="2">The sequence shown here is derived from an EMBL/GenBank/DDBJ whole genome shotgun (WGS) entry which is preliminary data.</text>
</comment>
<evidence type="ECO:0000313" key="3">
    <source>
        <dbReference type="Proteomes" id="UP000051380"/>
    </source>
</evidence>
<dbReference type="OrthoDB" id="4005056at2"/>
<sequence length="360" mass="40787">MNSSDLVDPIGDLLNLHHVLEAEHDDGDKGNFLFGWQCENPFASSLITKASKGARELNRVQYSYLEEDKLLVDRIRQVHKALDGVTCEDAFCGAGATALLVTFAAYLQASHIKELYFIPPIYFSLHFALRLFGVRARPISAHHAFERQFTMNLPEKRTFLILTDPIWYAGVPVPTSVLEAIRQWQQHTGSVVIIDGSFQYMPWNDVVAEPTAHLDPALTIRLISPSKSLCVAGYRFAYLLIPKDWRKKLSHIYTNIYASASAETIAFGHEAVRAMQERQLTKSLVNIIRNRHAALRAEAKIESDVSATCGYFVFEKLKYELPAHYVRMGGEFFDQPRFPGYTRINLLSPSFHLLGRATWP</sequence>